<dbReference type="Proteomes" id="UP000249045">
    <property type="component" value="Unassembled WGS sequence"/>
</dbReference>
<comment type="caution">
    <text evidence="1">The sequence shown here is derived from an EMBL/GenBank/DDBJ whole genome shotgun (WGS) entry which is preliminary data.</text>
</comment>
<protein>
    <submittedName>
        <fullName evidence="1">Uncharacterized protein</fullName>
    </submittedName>
</protein>
<gene>
    <name evidence="1" type="ORF">MED15_01466</name>
</gene>
<keyword evidence="2" id="KW-1185">Reference proteome</keyword>
<evidence type="ECO:0000313" key="2">
    <source>
        <dbReference type="Proteomes" id="UP000249045"/>
    </source>
</evidence>
<dbReference type="EMBL" id="PYAC01000004">
    <property type="protein sequence ID" value="RAO22617.1"/>
    <property type="molecule type" value="Genomic_DNA"/>
</dbReference>
<name>A0ABX9D7S8_9ACTN</name>
<reference evidence="1 2" key="1">
    <citation type="submission" date="2018-03" db="EMBL/GenBank/DDBJ databases">
        <title>Defining the species Micromonospora saelicesensis and Micromonospora noduli under the framework of genomics.</title>
        <authorList>
            <person name="Riesco R."/>
            <person name="Trujillo M.E."/>
        </authorList>
    </citation>
    <scope>NUCLEOTIDE SEQUENCE [LARGE SCALE GENOMIC DNA]</scope>
    <source>
        <strain evidence="1 2">MED15</strain>
    </source>
</reference>
<sequence length="89" mass="9404">MPPGWPRAIGQAGSGWAWLWGGLVRGGLVRGGLALGWPGSGAVTLSGCDGRASLAARIRARDRLGFHDVGVSERAGYRDFTEVEWIKLG</sequence>
<accession>A0ABX9D7S8</accession>
<organism evidence="1 2">
    <name type="scientific">Micromonospora noduli</name>
    <dbReference type="NCBI Taxonomy" id="709876"/>
    <lineage>
        <taxon>Bacteria</taxon>
        <taxon>Bacillati</taxon>
        <taxon>Actinomycetota</taxon>
        <taxon>Actinomycetes</taxon>
        <taxon>Micromonosporales</taxon>
        <taxon>Micromonosporaceae</taxon>
        <taxon>Micromonospora</taxon>
    </lineage>
</organism>
<proteinExistence type="predicted"/>
<evidence type="ECO:0000313" key="1">
    <source>
        <dbReference type="EMBL" id="RAO22617.1"/>
    </source>
</evidence>